<keyword evidence="4 16" id="KW-0812">Transmembrane</keyword>
<proteinExistence type="inferred from homology"/>
<evidence type="ECO:0000256" key="12">
    <source>
        <dbReference type="ARBA" id="ARBA00044710"/>
    </source>
</evidence>
<keyword evidence="6 16" id="KW-0472">Membrane</keyword>
<reference evidence="18" key="1">
    <citation type="submission" date="2022-11" db="EMBL/GenBank/DDBJ databases">
        <authorList>
            <person name="Morgan W.R."/>
            <person name="Tartar A."/>
        </authorList>
    </citation>
    <scope>NUCLEOTIDE SEQUENCE</scope>
    <source>
        <strain evidence="18">ARSEF 373</strain>
    </source>
</reference>
<reference evidence="18" key="2">
    <citation type="journal article" date="2023" name="Microbiol Resour">
        <title>Decontamination and Annotation of the Draft Genome Sequence of the Oomycete Lagenidium giganteum ARSEF 373.</title>
        <authorList>
            <person name="Morgan W.R."/>
            <person name="Tartar A."/>
        </authorList>
    </citation>
    <scope>NUCLEOTIDE SEQUENCE</scope>
    <source>
        <strain evidence="18">ARSEF 373</strain>
    </source>
</reference>
<feature type="transmembrane region" description="Helical" evidence="16">
    <location>
        <begin position="179"/>
        <end position="202"/>
    </location>
</feature>
<feature type="transmembrane region" description="Helical" evidence="16">
    <location>
        <begin position="357"/>
        <end position="380"/>
    </location>
</feature>
<evidence type="ECO:0000256" key="9">
    <source>
        <dbReference type="ARBA" id="ARBA00044656"/>
    </source>
</evidence>
<gene>
    <name evidence="18" type="ORF">N0F65_002203</name>
</gene>
<keyword evidence="19" id="KW-1185">Reference proteome</keyword>
<evidence type="ECO:0000256" key="13">
    <source>
        <dbReference type="ARBA" id="ARBA00044780"/>
    </source>
</evidence>
<comment type="similarity">
    <text evidence="14">Belongs to the major facilitator superfamily. Sugar transporter (TC 2.A.1.1) family.</text>
</comment>
<feature type="transmembrane region" description="Helical" evidence="16">
    <location>
        <begin position="122"/>
        <end position="140"/>
    </location>
</feature>
<dbReference type="InterPro" id="IPR050814">
    <property type="entry name" value="Myo-inositol_Transporter"/>
</dbReference>
<dbReference type="NCBIfam" id="TIGR00879">
    <property type="entry name" value="SP"/>
    <property type="match status" value="1"/>
</dbReference>
<organism evidence="18 19">
    <name type="scientific">Lagenidium giganteum</name>
    <dbReference type="NCBI Taxonomy" id="4803"/>
    <lineage>
        <taxon>Eukaryota</taxon>
        <taxon>Sar</taxon>
        <taxon>Stramenopiles</taxon>
        <taxon>Oomycota</taxon>
        <taxon>Peronosporomycetes</taxon>
        <taxon>Pythiales</taxon>
        <taxon>Pythiaceae</taxon>
    </lineage>
</organism>
<feature type="transmembrane region" description="Helical" evidence="16">
    <location>
        <begin position="93"/>
        <end position="110"/>
    </location>
</feature>
<dbReference type="GO" id="GO:0016020">
    <property type="term" value="C:membrane"/>
    <property type="evidence" value="ECO:0007669"/>
    <property type="project" value="UniProtKB-SubCell"/>
</dbReference>
<dbReference type="InterPro" id="IPR005828">
    <property type="entry name" value="MFS_sugar_transport-like"/>
</dbReference>
<dbReference type="PANTHER" id="PTHR48020">
    <property type="entry name" value="PROTON MYO-INOSITOL COTRANSPORTER"/>
    <property type="match status" value="1"/>
</dbReference>
<evidence type="ECO:0000256" key="2">
    <source>
        <dbReference type="ARBA" id="ARBA00011738"/>
    </source>
</evidence>
<evidence type="ECO:0000313" key="19">
    <source>
        <dbReference type="Proteomes" id="UP001146120"/>
    </source>
</evidence>
<evidence type="ECO:0000256" key="7">
    <source>
        <dbReference type="ARBA" id="ARBA00044637"/>
    </source>
</evidence>
<dbReference type="PANTHER" id="PTHR48020:SF12">
    <property type="entry name" value="PROTON MYO-INOSITOL COTRANSPORTER"/>
    <property type="match status" value="1"/>
</dbReference>
<feature type="domain" description="Major facilitator superfamily (MFS) profile" evidence="17">
    <location>
        <begin position="50"/>
        <end position="489"/>
    </location>
</feature>
<evidence type="ECO:0000256" key="15">
    <source>
        <dbReference type="SAM" id="MobiDB-lite"/>
    </source>
</evidence>
<dbReference type="Proteomes" id="UP001146120">
    <property type="component" value="Unassembled WGS sequence"/>
</dbReference>
<dbReference type="Pfam" id="PF00083">
    <property type="entry name" value="Sugar_tr"/>
    <property type="match status" value="1"/>
</dbReference>
<feature type="transmembrane region" description="Helical" evidence="16">
    <location>
        <begin position="214"/>
        <end position="237"/>
    </location>
</feature>
<feature type="region of interest" description="Disordered" evidence="15">
    <location>
        <begin position="510"/>
        <end position="529"/>
    </location>
</feature>
<evidence type="ECO:0000256" key="14">
    <source>
        <dbReference type="RuleBase" id="RU003346"/>
    </source>
</evidence>
<feature type="transmembrane region" description="Helical" evidence="16">
    <location>
        <begin position="466"/>
        <end position="486"/>
    </location>
</feature>
<comment type="catalytic activity">
    <reaction evidence="7">
        <text>D-galactose(in) = D-galactose(out)</text>
        <dbReference type="Rhea" id="RHEA:34915"/>
        <dbReference type="ChEBI" id="CHEBI:4139"/>
    </reaction>
    <physiologicalReaction direction="right-to-left" evidence="7">
        <dbReference type="Rhea" id="RHEA:34917"/>
    </physiologicalReaction>
</comment>
<dbReference type="PRINTS" id="PR00171">
    <property type="entry name" value="SUGRTRNSPORT"/>
</dbReference>
<feature type="transmembrane region" description="Helical" evidence="16">
    <location>
        <begin position="329"/>
        <end position="350"/>
    </location>
</feature>
<dbReference type="Gene3D" id="1.20.1250.20">
    <property type="entry name" value="MFS general substrate transporter like domains"/>
    <property type="match status" value="1"/>
</dbReference>
<evidence type="ECO:0000256" key="6">
    <source>
        <dbReference type="ARBA" id="ARBA00023136"/>
    </source>
</evidence>
<evidence type="ECO:0000256" key="1">
    <source>
        <dbReference type="ARBA" id="ARBA00004141"/>
    </source>
</evidence>
<accession>A0AAV2YM37</accession>
<evidence type="ECO:0000313" key="18">
    <source>
        <dbReference type="EMBL" id="DAZ94551.1"/>
    </source>
</evidence>
<evidence type="ECO:0000259" key="17">
    <source>
        <dbReference type="PROSITE" id="PS50850"/>
    </source>
</evidence>
<comment type="catalytic activity">
    <reaction evidence="11">
        <text>D-glucosamine(out) = D-glucosamine(in)</text>
        <dbReference type="Rhea" id="RHEA:78423"/>
        <dbReference type="ChEBI" id="CHEBI:58723"/>
    </reaction>
    <physiologicalReaction direction="left-to-right" evidence="11">
        <dbReference type="Rhea" id="RHEA:78424"/>
    </physiologicalReaction>
</comment>
<feature type="transmembrane region" description="Helical" evidence="16">
    <location>
        <begin position="386"/>
        <end position="414"/>
    </location>
</feature>
<name>A0AAV2YM37_9STRA</name>
<evidence type="ECO:0000256" key="3">
    <source>
        <dbReference type="ARBA" id="ARBA00022448"/>
    </source>
</evidence>
<evidence type="ECO:0000256" key="5">
    <source>
        <dbReference type="ARBA" id="ARBA00022989"/>
    </source>
</evidence>
<dbReference type="AlphaFoldDB" id="A0AAV2YM37"/>
<dbReference type="InterPro" id="IPR003663">
    <property type="entry name" value="Sugar/inositol_transpt"/>
</dbReference>
<keyword evidence="5 16" id="KW-1133">Transmembrane helix</keyword>
<protein>
    <recommendedName>
        <fullName evidence="13">Hexose transporter 1</fullName>
    </recommendedName>
</protein>
<dbReference type="InterPro" id="IPR020846">
    <property type="entry name" value="MFS_dom"/>
</dbReference>
<sequence length="529" mass="57526">MHRDDDIKEKLLPTTVAPEGVDHVPRMKQEVGALPRVDDSRYSSGQLQLAAWLISIASFLWGYGVSVLNVCIVPDAKGSMLVDINMSTEEQETATALVLIGAALSAMLTGGISEKLGQRKAILVNNMFFIIGGAACALAVSKKAVFFGRFSIGIACGIVTNNAPILLNEISPAHIRGRITSYHQLNITLGMLVTSVLGYFVIEGVPSGWRYMNGFIAVPAIVQCVVSTLIPESPWWLMKNKGREESRASLVYLRDNPNRDDIDAELSEITHDLESRADKGHGQWKDLRLHKLPMVIGCMLVFFQAMTGINTVMLYSAKIFHSAGITNPLFATAAVSVTNVLTTIVSIHLIDTQGRRPLLLAGVSTMVVSLAMLSFSLLYLNKNRGAQGMIAVCSVLAFVAGFAISLGAAVWVVLVDITPVQIRSRAFAVFMGINYLCNILVATYTLSAISFLGRGPNPEKDGIAKLYLICSGIALLSLLFVFCFVAETKEARRKSNYRVPVDESRKTVEGNRLLTTEKDDPNPSNVTEL</sequence>
<dbReference type="GO" id="GO:0022857">
    <property type="term" value="F:transmembrane transporter activity"/>
    <property type="evidence" value="ECO:0007669"/>
    <property type="project" value="InterPro"/>
</dbReference>
<evidence type="ECO:0000256" key="4">
    <source>
        <dbReference type="ARBA" id="ARBA00022692"/>
    </source>
</evidence>
<dbReference type="InterPro" id="IPR036259">
    <property type="entry name" value="MFS_trans_sf"/>
</dbReference>
<comment type="subunit">
    <text evidence="2">Homodimer.</text>
</comment>
<evidence type="ECO:0000256" key="8">
    <source>
        <dbReference type="ARBA" id="ARBA00044648"/>
    </source>
</evidence>
<keyword evidence="3 14" id="KW-0813">Transport</keyword>
<comment type="caution">
    <text evidence="18">The sequence shown here is derived from an EMBL/GenBank/DDBJ whole genome shotgun (WGS) entry which is preliminary data.</text>
</comment>
<evidence type="ECO:0000256" key="16">
    <source>
        <dbReference type="SAM" id="Phobius"/>
    </source>
</evidence>
<dbReference type="EMBL" id="DAKRPA010000245">
    <property type="protein sequence ID" value="DAZ94551.1"/>
    <property type="molecule type" value="Genomic_DNA"/>
</dbReference>
<dbReference type="SUPFAM" id="SSF103473">
    <property type="entry name" value="MFS general substrate transporter"/>
    <property type="match status" value="1"/>
</dbReference>
<comment type="catalytic activity">
    <reaction evidence="12">
        <text>D-fructose(out) = D-fructose(in)</text>
        <dbReference type="Rhea" id="RHEA:60372"/>
        <dbReference type="ChEBI" id="CHEBI:37721"/>
    </reaction>
    <physiologicalReaction direction="left-to-right" evidence="12">
        <dbReference type="Rhea" id="RHEA:60373"/>
    </physiologicalReaction>
</comment>
<comment type="catalytic activity">
    <reaction evidence="9">
        <text>D-xylose(out) = D-xylose(in)</text>
        <dbReference type="Rhea" id="RHEA:78427"/>
        <dbReference type="ChEBI" id="CHEBI:53455"/>
    </reaction>
    <physiologicalReaction direction="left-to-right" evidence="9">
        <dbReference type="Rhea" id="RHEA:78428"/>
    </physiologicalReaction>
</comment>
<feature type="compositionally biased region" description="Basic and acidic residues" evidence="15">
    <location>
        <begin position="510"/>
        <end position="521"/>
    </location>
</feature>
<evidence type="ECO:0000256" key="10">
    <source>
        <dbReference type="ARBA" id="ARBA00044662"/>
    </source>
</evidence>
<comment type="catalytic activity">
    <reaction evidence="10">
        <text>D-mannose(out) = D-mannose(in)</text>
        <dbReference type="Rhea" id="RHEA:78391"/>
        <dbReference type="ChEBI" id="CHEBI:4208"/>
    </reaction>
    <physiologicalReaction direction="left-to-right" evidence="10">
        <dbReference type="Rhea" id="RHEA:78392"/>
    </physiologicalReaction>
</comment>
<feature type="transmembrane region" description="Helical" evidence="16">
    <location>
        <begin position="294"/>
        <end position="317"/>
    </location>
</feature>
<feature type="transmembrane region" description="Helical" evidence="16">
    <location>
        <begin position="49"/>
        <end position="73"/>
    </location>
</feature>
<comment type="catalytic activity">
    <reaction evidence="8">
        <text>D-glucose(out) = D-glucose(in)</text>
        <dbReference type="Rhea" id="RHEA:60376"/>
        <dbReference type="ChEBI" id="CHEBI:4167"/>
    </reaction>
    <physiologicalReaction direction="left-to-right" evidence="8">
        <dbReference type="Rhea" id="RHEA:60377"/>
    </physiologicalReaction>
</comment>
<comment type="subcellular location">
    <subcellularLocation>
        <location evidence="1">Membrane</location>
        <topology evidence="1">Multi-pass membrane protein</topology>
    </subcellularLocation>
</comment>
<feature type="transmembrane region" description="Helical" evidence="16">
    <location>
        <begin position="146"/>
        <end position="167"/>
    </location>
</feature>
<feature type="transmembrane region" description="Helical" evidence="16">
    <location>
        <begin position="426"/>
        <end position="446"/>
    </location>
</feature>
<evidence type="ECO:0000256" key="11">
    <source>
        <dbReference type="ARBA" id="ARBA00044668"/>
    </source>
</evidence>
<dbReference type="PROSITE" id="PS50850">
    <property type="entry name" value="MFS"/>
    <property type="match status" value="1"/>
</dbReference>